<dbReference type="PANTHER" id="PTHR43802">
    <property type="entry name" value="ENOYL-COA HYDRATASE"/>
    <property type="match status" value="1"/>
</dbReference>
<evidence type="ECO:0000313" key="3">
    <source>
        <dbReference type="Proteomes" id="UP001315278"/>
    </source>
</evidence>
<keyword evidence="3" id="KW-1185">Reference proteome</keyword>
<dbReference type="EMBL" id="JAFCJH010000075">
    <property type="protein sequence ID" value="MBR0801242.1"/>
    <property type="molecule type" value="Genomic_DNA"/>
</dbReference>
<dbReference type="NCBIfam" id="NF005126">
    <property type="entry name" value="PRK06563.1"/>
    <property type="match status" value="1"/>
</dbReference>
<dbReference type="CDD" id="cd06558">
    <property type="entry name" value="crotonase-like"/>
    <property type="match status" value="1"/>
</dbReference>
<evidence type="ECO:0000313" key="2">
    <source>
        <dbReference type="EMBL" id="MBR0801242.1"/>
    </source>
</evidence>
<accession>A0ABS5FWS0</accession>
<name>A0ABS5FWS0_9BRAD</name>
<organism evidence="2 3">
    <name type="scientific">Bradyrhizobium jicamae</name>
    <dbReference type="NCBI Taxonomy" id="280332"/>
    <lineage>
        <taxon>Bacteria</taxon>
        <taxon>Pseudomonadati</taxon>
        <taxon>Pseudomonadota</taxon>
        <taxon>Alphaproteobacteria</taxon>
        <taxon>Hyphomicrobiales</taxon>
        <taxon>Nitrobacteraceae</taxon>
        <taxon>Bradyrhizobium</taxon>
    </lineage>
</organism>
<dbReference type="Gene3D" id="3.90.226.10">
    <property type="entry name" value="2-enoyl-CoA Hydratase, Chain A, domain 1"/>
    <property type="match status" value="1"/>
</dbReference>
<dbReference type="Pfam" id="PF00378">
    <property type="entry name" value="ECH_1"/>
    <property type="match status" value="1"/>
</dbReference>
<evidence type="ECO:0000256" key="1">
    <source>
        <dbReference type="ARBA" id="ARBA00005254"/>
    </source>
</evidence>
<comment type="caution">
    <text evidence="2">The sequence shown here is derived from an EMBL/GenBank/DDBJ whole genome shotgun (WGS) entry which is preliminary data.</text>
</comment>
<gene>
    <name evidence="2" type="ORF">JQ615_38410</name>
</gene>
<dbReference type="PANTHER" id="PTHR43802:SF1">
    <property type="entry name" value="IP11341P-RELATED"/>
    <property type="match status" value="1"/>
</dbReference>
<dbReference type="Gene3D" id="1.10.12.10">
    <property type="entry name" value="Lyase 2-enoyl-coa Hydratase, Chain A, domain 2"/>
    <property type="match status" value="1"/>
</dbReference>
<dbReference type="InterPro" id="IPR001753">
    <property type="entry name" value="Enoyl-CoA_hydra/iso"/>
</dbReference>
<reference evidence="3" key="1">
    <citation type="journal article" date="2021" name="ISME J.">
        <title>Evolutionary origin and ecological implication of a unique nif island in free-living Bradyrhizobium lineages.</title>
        <authorList>
            <person name="Tao J."/>
        </authorList>
    </citation>
    <scope>NUCLEOTIDE SEQUENCE [LARGE SCALE GENOMIC DNA]</scope>
    <source>
        <strain evidence="3">SZCCT0434</strain>
    </source>
</reference>
<dbReference type="InterPro" id="IPR014748">
    <property type="entry name" value="Enoyl-CoA_hydra_C"/>
</dbReference>
<dbReference type="SUPFAM" id="SSF52096">
    <property type="entry name" value="ClpP/crotonase"/>
    <property type="match status" value="1"/>
</dbReference>
<proteinExistence type="inferred from homology"/>
<sequence>MADIPYSPQTKITVERRGQIVLIGINRPYMDNRLDPEATESLARAYYDYDQDSSLRAAVLFGYGERFSRGIDVDATKAFAQSGKKLMDGPGFIDPMGRTKPTLTKPLVVAVHGDTWNMAHELFLVADIRVASEDTDFGQDEDTHGRFPGGGATVRFPREAGWGNAMRYILTGDHWGAKEAFRMGTVQELAPNREAALAKAIEIANKIAACGPLGTKASLASSHMALEQSETAALAKLGEQYLALLKTHDFQEGRAAEAQKRPPVYEGR</sequence>
<comment type="similarity">
    <text evidence="1">Belongs to the enoyl-CoA hydratase/isomerase family.</text>
</comment>
<dbReference type="InterPro" id="IPR029045">
    <property type="entry name" value="ClpP/crotonase-like_dom_sf"/>
</dbReference>
<dbReference type="Proteomes" id="UP001315278">
    <property type="component" value="Unassembled WGS sequence"/>
</dbReference>
<protein>
    <submittedName>
        <fullName evidence="2">Crotonase/enoyl-CoA hydratase family protein</fullName>
    </submittedName>
</protein>